<organism evidence="2 3">
    <name type="scientific">Ameca splendens</name>
    <dbReference type="NCBI Taxonomy" id="208324"/>
    <lineage>
        <taxon>Eukaryota</taxon>
        <taxon>Metazoa</taxon>
        <taxon>Chordata</taxon>
        <taxon>Craniata</taxon>
        <taxon>Vertebrata</taxon>
        <taxon>Euteleostomi</taxon>
        <taxon>Actinopterygii</taxon>
        <taxon>Neopterygii</taxon>
        <taxon>Teleostei</taxon>
        <taxon>Neoteleostei</taxon>
        <taxon>Acanthomorphata</taxon>
        <taxon>Ovalentaria</taxon>
        <taxon>Atherinomorphae</taxon>
        <taxon>Cyprinodontiformes</taxon>
        <taxon>Goodeidae</taxon>
        <taxon>Ameca</taxon>
    </lineage>
</organism>
<proteinExistence type="predicted"/>
<keyword evidence="3" id="KW-1185">Reference proteome</keyword>
<evidence type="ECO:0000313" key="2">
    <source>
        <dbReference type="EMBL" id="MEQ2305009.1"/>
    </source>
</evidence>
<feature type="compositionally biased region" description="Polar residues" evidence="1">
    <location>
        <begin position="38"/>
        <end position="55"/>
    </location>
</feature>
<evidence type="ECO:0000256" key="1">
    <source>
        <dbReference type="SAM" id="MobiDB-lite"/>
    </source>
</evidence>
<sequence>RSLLCWTQDSVAFIVRVPNVCLPEQACFTAEPSRKDLNNTSVLKLPTNKHSSPKQSVPPRISPSVSLVP</sequence>
<accession>A0ABV0ZFJ9</accession>
<comment type="caution">
    <text evidence="2">The sequence shown here is derived from an EMBL/GenBank/DDBJ whole genome shotgun (WGS) entry which is preliminary data.</text>
</comment>
<evidence type="ECO:0000313" key="3">
    <source>
        <dbReference type="Proteomes" id="UP001469553"/>
    </source>
</evidence>
<name>A0ABV0ZFJ9_9TELE</name>
<reference evidence="2 3" key="1">
    <citation type="submission" date="2021-06" db="EMBL/GenBank/DDBJ databases">
        <authorList>
            <person name="Palmer J.M."/>
        </authorList>
    </citation>
    <scope>NUCLEOTIDE SEQUENCE [LARGE SCALE GENOMIC DNA]</scope>
    <source>
        <strain evidence="2 3">AS_MEX2019</strain>
        <tissue evidence="2">Muscle</tissue>
    </source>
</reference>
<feature type="region of interest" description="Disordered" evidence="1">
    <location>
        <begin position="38"/>
        <end position="69"/>
    </location>
</feature>
<feature type="non-terminal residue" evidence="2">
    <location>
        <position position="1"/>
    </location>
</feature>
<gene>
    <name evidence="2" type="ORF">AMECASPLE_033104</name>
</gene>
<dbReference type="Proteomes" id="UP001469553">
    <property type="component" value="Unassembled WGS sequence"/>
</dbReference>
<dbReference type="EMBL" id="JAHRIP010060849">
    <property type="protein sequence ID" value="MEQ2305009.1"/>
    <property type="molecule type" value="Genomic_DNA"/>
</dbReference>
<protein>
    <submittedName>
        <fullName evidence="2">Uncharacterized protein</fullName>
    </submittedName>
</protein>